<dbReference type="InterPro" id="IPR034660">
    <property type="entry name" value="DinB/YfiT-like"/>
</dbReference>
<accession>A0A382GP70</accession>
<protein>
    <recommendedName>
        <fullName evidence="1">DinB-like domain-containing protein</fullName>
    </recommendedName>
</protein>
<evidence type="ECO:0000313" key="2">
    <source>
        <dbReference type="EMBL" id="SVB76585.1"/>
    </source>
</evidence>
<dbReference type="InterPro" id="IPR024775">
    <property type="entry name" value="DinB-like"/>
</dbReference>
<sequence length="172" mass="19315">MTKRLMIAAFVSLLTSPNSLTAQNPLVQSLKGTFDLTRTNIMATARMLDTDMYRYRPTDEVRSTGEILAHIANAQFNFCAFAAREPNPIRENFEETRTLKPQIIDALEESFAYCALVFSRTNDEMTARPANRNGRPDTVGGILAFNSAHNYEHYGNLVTYMRINGIVPPSSM</sequence>
<dbReference type="EMBL" id="UINC01056490">
    <property type="protein sequence ID" value="SVB76585.1"/>
    <property type="molecule type" value="Genomic_DNA"/>
</dbReference>
<name>A0A382GP70_9ZZZZ</name>
<feature type="domain" description="DinB-like" evidence="1">
    <location>
        <begin position="34"/>
        <end position="155"/>
    </location>
</feature>
<dbReference type="AlphaFoldDB" id="A0A382GP70"/>
<gene>
    <name evidence="2" type="ORF">METZ01_LOCUS229439</name>
</gene>
<evidence type="ECO:0000259" key="1">
    <source>
        <dbReference type="Pfam" id="PF12867"/>
    </source>
</evidence>
<organism evidence="2">
    <name type="scientific">marine metagenome</name>
    <dbReference type="NCBI Taxonomy" id="408172"/>
    <lineage>
        <taxon>unclassified sequences</taxon>
        <taxon>metagenomes</taxon>
        <taxon>ecological metagenomes</taxon>
    </lineage>
</organism>
<reference evidence="2" key="1">
    <citation type="submission" date="2018-05" db="EMBL/GenBank/DDBJ databases">
        <authorList>
            <person name="Lanie J.A."/>
            <person name="Ng W.-L."/>
            <person name="Kazmierczak K.M."/>
            <person name="Andrzejewski T.M."/>
            <person name="Davidsen T.M."/>
            <person name="Wayne K.J."/>
            <person name="Tettelin H."/>
            <person name="Glass J.I."/>
            <person name="Rusch D."/>
            <person name="Podicherti R."/>
            <person name="Tsui H.-C.T."/>
            <person name="Winkler M.E."/>
        </authorList>
    </citation>
    <scope>NUCLEOTIDE SEQUENCE</scope>
</reference>
<dbReference type="SUPFAM" id="SSF109854">
    <property type="entry name" value="DinB/YfiT-like putative metalloenzymes"/>
    <property type="match status" value="1"/>
</dbReference>
<dbReference type="Pfam" id="PF12867">
    <property type="entry name" value="DinB_2"/>
    <property type="match status" value="1"/>
</dbReference>
<proteinExistence type="predicted"/>
<dbReference type="Gene3D" id="1.20.120.450">
    <property type="entry name" value="dinb family like domain"/>
    <property type="match status" value="1"/>
</dbReference>